<dbReference type="PANTHER" id="PTHR11060">
    <property type="entry name" value="PROTEIN MEMO1"/>
    <property type="match status" value="1"/>
</dbReference>
<organism evidence="2 3">
    <name type="scientific">Saccharomycopsis crataegensis</name>
    <dbReference type="NCBI Taxonomy" id="43959"/>
    <lineage>
        <taxon>Eukaryota</taxon>
        <taxon>Fungi</taxon>
        <taxon>Dikarya</taxon>
        <taxon>Ascomycota</taxon>
        <taxon>Saccharomycotina</taxon>
        <taxon>Saccharomycetes</taxon>
        <taxon>Saccharomycopsidaceae</taxon>
        <taxon>Saccharomycopsis</taxon>
    </lineage>
</organism>
<dbReference type="Gene3D" id="3.40.830.10">
    <property type="entry name" value="LigB-like"/>
    <property type="match status" value="1"/>
</dbReference>
<dbReference type="Proteomes" id="UP001360560">
    <property type="component" value="Unassembled WGS sequence"/>
</dbReference>
<dbReference type="Pfam" id="PF01875">
    <property type="entry name" value="Memo"/>
    <property type="match status" value="1"/>
</dbReference>
<dbReference type="NCBIfam" id="TIGR04336">
    <property type="entry name" value="AmmeMemoSam_B"/>
    <property type="match status" value="1"/>
</dbReference>
<comment type="similarity">
    <text evidence="1">Belongs to the MEMO1 family.</text>
</comment>
<dbReference type="PANTHER" id="PTHR11060:SF0">
    <property type="entry name" value="PROTEIN MEMO1"/>
    <property type="match status" value="1"/>
</dbReference>
<reference evidence="2 3" key="1">
    <citation type="journal article" date="2023" name="Elife">
        <title>Identification of key yeast species and microbe-microbe interactions impacting larval growth of Drosophila in the wild.</title>
        <authorList>
            <person name="Mure A."/>
            <person name="Sugiura Y."/>
            <person name="Maeda R."/>
            <person name="Honda K."/>
            <person name="Sakurai N."/>
            <person name="Takahashi Y."/>
            <person name="Watada M."/>
            <person name="Katoh T."/>
            <person name="Gotoh A."/>
            <person name="Gotoh Y."/>
            <person name="Taniguchi I."/>
            <person name="Nakamura K."/>
            <person name="Hayashi T."/>
            <person name="Katayama T."/>
            <person name="Uemura T."/>
            <person name="Hattori Y."/>
        </authorList>
    </citation>
    <scope>NUCLEOTIDE SEQUENCE [LARGE SCALE GENOMIC DNA]</scope>
    <source>
        <strain evidence="2 3">SC-9</strain>
    </source>
</reference>
<proteinExistence type="inferred from homology"/>
<evidence type="ECO:0000313" key="3">
    <source>
        <dbReference type="Proteomes" id="UP001360560"/>
    </source>
</evidence>
<dbReference type="AlphaFoldDB" id="A0AAV5QK88"/>
<keyword evidence="3" id="KW-1185">Reference proteome</keyword>
<gene>
    <name evidence="2" type="ORF">DASC09_025780</name>
</gene>
<dbReference type="InterPro" id="IPR002737">
    <property type="entry name" value="MEMO1_fam"/>
</dbReference>
<dbReference type="CDD" id="cd07361">
    <property type="entry name" value="MEMO_like"/>
    <property type="match status" value="1"/>
</dbReference>
<dbReference type="RefSeq" id="XP_064852253.1">
    <property type="nucleotide sequence ID" value="XM_064996181.1"/>
</dbReference>
<protein>
    <submittedName>
        <fullName evidence="2">Mho1 protein</fullName>
    </submittedName>
</protein>
<evidence type="ECO:0000256" key="1">
    <source>
        <dbReference type="ARBA" id="ARBA00006315"/>
    </source>
</evidence>
<evidence type="ECO:0000313" key="2">
    <source>
        <dbReference type="EMBL" id="GMM35253.1"/>
    </source>
</evidence>
<dbReference type="EMBL" id="BTFZ01000006">
    <property type="protein sequence ID" value="GMM35253.1"/>
    <property type="molecule type" value="Genomic_DNA"/>
</dbReference>
<name>A0AAV5QK88_9ASCO</name>
<comment type="caution">
    <text evidence="2">The sequence shown here is derived from an EMBL/GenBank/DDBJ whole genome shotgun (WGS) entry which is preliminary data.</text>
</comment>
<accession>A0AAV5QK88</accession>
<dbReference type="HAMAP" id="MF_00055">
    <property type="entry name" value="MEMO1"/>
    <property type="match status" value="1"/>
</dbReference>
<sequence length="320" mass="36257">MSARPATHAGTWYSSMASTLDSELTKFISEASSTTPSKNARVLVGPHAGYAYCGSTLAESYSVWDTSTVKNVFIFSPSHYVYFKGARISRYQFYETPLGTIPVNHELIEKLIEENPRDIKYMSSDVDDEEHGIEMHMPMFHKFTEKLPQGVPKIIPILISSSDRNFEKRIASIIAKYLPNKEFSFIVSSDFCHWGSRFDYTMYTPDDSASRLKKLYPQDNHTNLTVPIYKSIEYLDKKAMKVAATGSYDMWKEYIERTGNTICGQKPISIIIAALEKYNEESLKKENALGFNWIGYSQSSKVTRTNDSSVSYASGFVVVD</sequence>
<dbReference type="GeneID" id="90073232"/>